<name>A0A1W2AKZ0_9SPHI</name>
<dbReference type="Proteomes" id="UP000192678">
    <property type="component" value="Unassembled WGS sequence"/>
</dbReference>
<reference evidence="1 2" key="1">
    <citation type="submission" date="2017-04" db="EMBL/GenBank/DDBJ databases">
        <authorList>
            <person name="Afonso C.L."/>
            <person name="Miller P.J."/>
            <person name="Scott M.A."/>
            <person name="Spackman E."/>
            <person name="Goraichik I."/>
            <person name="Dimitrov K.M."/>
            <person name="Suarez D.L."/>
            <person name="Swayne D.E."/>
        </authorList>
    </citation>
    <scope>NUCLEOTIDE SEQUENCE [LARGE SCALE GENOMIC DNA]</scope>
    <source>
        <strain evidence="1 2">DSM 19625</strain>
    </source>
</reference>
<dbReference type="EMBL" id="FWYB01000001">
    <property type="protein sequence ID" value="SMC61367.1"/>
    <property type="molecule type" value="Genomic_DNA"/>
</dbReference>
<sequence length="49" mass="5396">MRGIGGLNAGYGKMVAKDIPGLSYTVWLNQNQIVELFQSSKANISKHIF</sequence>
<accession>A0A1W2AKZ0</accession>
<proteinExistence type="predicted"/>
<evidence type="ECO:0000313" key="2">
    <source>
        <dbReference type="Proteomes" id="UP000192678"/>
    </source>
</evidence>
<dbReference type="AlphaFoldDB" id="A0A1W2AKZ0"/>
<dbReference type="STRING" id="475255.SAMN04488101_101719"/>
<evidence type="ECO:0000313" key="1">
    <source>
        <dbReference type="EMBL" id="SMC61367.1"/>
    </source>
</evidence>
<keyword evidence="2" id="KW-1185">Reference proteome</keyword>
<gene>
    <name evidence="1" type="ORF">SAMN04488101_101719</name>
</gene>
<protein>
    <submittedName>
        <fullName evidence="1">Uncharacterized protein</fullName>
    </submittedName>
</protein>
<organism evidence="1 2">
    <name type="scientific">Pedobacter nyackensis</name>
    <dbReference type="NCBI Taxonomy" id="475255"/>
    <lineage>
        <taxon>Bacteria</taxon>
        <taxon>Pseudomonadati</taxon>
        <taxon>Bacteroidota</taxon>
        <taxon>Sphingobacteriia</taxon>
        <taxon>Sphingobacteriales</taxon>
        <taxon>Sphingobacteriaceae</taxon>
        <taxon>Pedobacter</taxon>
    </lineage>
</organism>